<feature type="transmembrane region" description="Helical" evidence="9">
    <location>
        <begin position="349"/>
        <end position="380"/>
    </location>
</feature>
<evidence type="ECO:0000256" key="5">
    <source>
        <dbReference type="ARBA" id="ARBA00022692"/>
    </source>
</evidence>
<feature type="transmembrane region" description="Helical" evidence="9">
    <location>
        <begin position="312"/>
        <end position="329"/>
    </location>
</feature>
<evidence type="ECO:0000256" key="8">
    <source>
        <dbReference type="SAM" id="MobiDB-lite"/>
    </source>
</evidence>
<feature type="transmembrane region" description="Helical" evidence="9">
    <location>
        <begin position="254"/>
        <end position="273"/>
    </location>
</feature>
<dbReference type="Pfam" id="PF01594">
    <property type="entry name" value="AI-2E_transport"/>
    <property type="match status" value="1"/>
</dbReference>
<feature type="compositionally biased region" description="Acidic residues" evidence="8">
    <location>
        <begin position="29"/>
        <end position="39"/>
    </location>
</feature>
<keyword evidence="6 9" id="KW-1133">Transmembrane helix</keyword>
<feature type="region of interest" description="Disordered" evidence="8">
    <location>
        <begin position="388"/>
        <end position="423"/>
    </location>
</feature>
<gene>
    <name evidence="10" type="ORF">F4561_002942</name>
</gene>
<organism evidence="10 11">
    <name type="scientific">Lipingzhangella halophila</name>
    <dbReference type="NCBI Taxonomy" id="1783352"/>
    <lineage>
        <taxon>Bacteria</taxon>
        <taxon>Bacillati</taxon>
        <taxon>Actinomycetota</taxon>
        <taxon>Actinomycetes</taxon>
        <taxon>Streptosporangiales</taxon>
        <taxon>Nocardiopsidaceae</taxon>
        <taxon>Lipingzhangella</taxon>
    </lineage>
</organism>
<feature type="transmembrane region" description="Helical" evidence="9">
    <location>
        <begin position="190"/>
        <end position="214"/>
    </location>
</feature>
<comment type="subcellular location">
    <subcellularLocation>
        <location evidence="1">Cell membrane</location>
        <topology evidence="1">Multi-pass membrane protein</topology>
    </subcellularLocation>
</comment>
<dbReference type="GO" id="GO:0055085">
    <property type="term" value="P:transmembrane transport"/>
    <property type="evidence" value="ECO:0007669"/>
    <property type="project" value="TreeGrafter"/>
</dbReference>
<keyword evidence="5 9" id="KW-0812">Transmembrane</keyword>
<reference evidence="10 11" key="1">
    <citation type="submission" date="2020-08" db="EMBL/GenBank/DDBJ databases">
        <title>Sequencing the genomes of 1000 actinobacteria strains.</title>
        <authorList>
            <person name="Klenk H.-P."/>
        </authorList>
    </citation>
    <scope>NUCLEOTIDE SEQUENCE [LARGE SCALE GENOMIC DNA]</scope>
    <source>
        <strain evidence="10 11">DSM 102030</strain>
    </source>
</reference>
<keyword evidence="4" id="KW-1003">Cell membrane</keyword>
<dbReference type="GO" id="GO:0005886">
    <property type="term" value="C:plasma membrane"/>
    <property type="evidence" value="ECO:0007669"/>
    <property type="project" value="UniProtKB-SubCell"/>
</dbReference>
<keyword evidence="11" id="KW-1185">Reference proteome</keyword>
<dbReference type="RefSeq" id="WP_184579343.1">
    <property type="nucleotide sequence ID" value="NZ_JACHJT010000001.1"/>
</dbReference>
<feature type="transmembrane region" description="Helical" evidence="9">
    <location>
        <begin position="110"/>
        <end position="132"/>
    </location>
</feature>
<dbReference type="Proteomes" id="UP000523007">
    <property type="component" value="Unassembled WGS sequence"/>
</dbReference>
<accession>A0A7W7RHR6</accession>
<feature type="compositionally biased region" description="Basic and acidic residues" evidence="8">
    <location>
        <begin position="397"/>
        <end position="406"/>
    </location>
</feature>
<feature type="transmembrane region" description="Helical" evidence="9">
    <location>
        <begin position="279"/>
        <end position="305"/>
    </location>
</feature>
<feature type="transmembrane region" description="Helical" evidence="9">
    <location>
        <begin position="77"/>
        <end position="98"/>
    </location>
</feature>
<feature type="transmembrane region" description="Helical" evidence="9">
    <location>
        <begin position="53"/>
        <end position="71"/>
    </location>
</feature>
<evidence type="ECO:0000256" key="3">
    <source>
        <dbReference type="ARBA" id="ARBA00022448"/>
    </source>
</evidence>
<name>A0A7W7RHR6_9ACTN</name>
<dbReference type="EMBL" id="JACHJT010000001">
    <property type="protein sequence ID" value="MBB4932122.1"/>
    <property type="molecule type" value="Genomic_DNA"/>
</dbReference>
<protein>
    <submittedName>
        <fullName evidence="10">Putative PurR-regulated permease PerM</fullName>
    </submittedName>
</protein>
<dbReference type="PANTHER" id="PTHR21716">
    <property type="entry name" value="TRANSMEMBRANE PROTEIN"/>
    <property type="match status" value="1"/>
</dbReference>
<comment type="caution">
    <text evidence="10">The sequence shown here is derived from an EMBL/GenBank/DDBJ whole genome shotgun (WGS) entry which is preliminary data.</text>
</comment>
<keyword evidence="7 9" id="KW-0472">Membrane</keyword>
<evidence type="ECO:0000256" key="2">
    <source>
        <dbReference type="ARBA" id="ARBA00009773"/>
    </source>
</evidence>
<evidence type="ECO:0000256" key="4">
    <source>
        <dbReference type="ARBA" id="ARBA00022475"/>
    </source>
</evidence>
<dbReference type="InterPro" id="IPR002549">
    <property type="entry name" value="AI-2E-like"/>
</dbReference>
<evidence type="ECO:0000256" key="1">
    <source>
        <dbReference type="ARBA" id="ARBA00004651"/>
    </source>
</evidence>
<comment type="similarity">
    <text evidence="2">Belongs to the autoinducer-2 exporter (AI-2E) (TC 2.A.86) family.</text>
</comment>
<evidence type="ECO:0000256" key="7">
    <source>
        <dbReference type="ARBA" id="ARBA00023136"/>
    </source>
</evidence>
<sequence length="423" mass="44702">MQVRRPWLWSLGKIWGGVRNRATPSSEEPASDPEPAQEDEAGAGDLLRQVSDVCWRILVIGVVVGLLLWGLSYIRVVALPVVLAIFLTALLMPPTAWMRRHGVSRGLSTAITMVSALALLSGVVTLIVQPAIQGFGGLVFSIGEAIGSLQTLFRSLGLDPQLVDEAMNNAQDEVQRFLAEDSDQLLTGAWAAGAAVLEVLTGIILVLVLTVYFVHSGDRLVEWITTLFPAKSRRPMRAAGEVAYGVMGRYVRGVALVGFFDAVGIGAALIFLIDTNLAIPLIVLTFIGAFLPVIGAFVTGLLAALVAFVTQGWPVALVVVGVVLVVQQLESNLFAPRVYGKALELPSAIVLLAIAVGLIVAGVPGMFLAVPVVAVLAALLRNRQLIPSGEEQPVPGKAKEAKEEPPARVPAAESGDRPSVTGN</sequence>
<keyword evidence="3" id="KW-0813">Transport</keyword>
<evidence type="ECO:0000256" key="9">
    <source>
        <dbReference type="SAM" id="Phobius"/>
    </source>
</evidence>
<dbReference type="PANTHER" id="PTHR21716:SF53">
    <property type="entry name" value="PERMEASE PERM-RELATED"/>
    <property type="match status" value="1"/>
</dbReference>
<dbReference type="AlphaFoldDB" id="A0A7W7RHR6"/>
<feature type="region of interest" description="Disordered" evidence="8">
    <location>
        <begin position="20"/>
        <end position="39"/>
    </location>
</feature>
<proteinExistence type="inferred from homology"/>
<evidence type="ECO:0000313" key="11">
    <source>
        <dbReference type="Proteomes" id="UP000523007"/>
    </source>
</evidence>
<evidence type="ECO:0000313" key="10">
    <source>
        <dbReference type="EMBL" id="MBB4932122.1"/>
    </source>
</evidence>
<evidence type="ECO:0000256" key="6">
    <source>
        <dbReference type="ARBA" id="ARBA00022989"/>
    </source>
</evidence>